<dbReference type="EMBL" id="RBZP01000008">
    <property type="protein sequence ID" value="RKQ33035.1"/>
    <property type="molecule type" value="Genomic_DNA"/>
</dbReference>
<proteinExistence type="predicted"/>
<accession>A0A495A1X9</accession>
<dbReference type="AlphaFoldDB" id="A0A495A1X9"/>
<protein>
    <submittedName>
        <fullName evidence="2">Spore cortex biosynthesis protein YabQ</fullName>
    </submittedName>
</protein>
<keyword evidence="3" id="KW-1185">Reference proteome</keyword>
<feature type="transmembrane region" description="Helical" evidence="1">
    <location>
        <begin position="68"/>
        <end position="91"/>
    </location>
</feature>
<evidence type="ECO:0000313" key="2">
    <source>
        <dbReference type="EMBL" id="RKQ33035.1"/>
    </source>
</evidence>
<feature type="transmembrane region" description="Helical" evidence="1">
    <location>
        <begin position="39"/>
        <end position="62"/>
    </location>
</feature>
<dbReference type="Pfam" id="PF09578">
    <property type="entry name" value="Spore_YabQ"/>
    <property type="match status" value="1"/>
</dbReference>
<feature type="transmembrane region" description="Helical" evidence="1">
    <location>
        <begin position="112"/>
        <end position="136"/>
    </location>
</feature>
<organism evidence="2 3">
    <name type="scientific">Oceanobacillus halophilus</name>
    <dbReference type="NCBI Taxonomy" id="930130"/>
    <lineage>
        <taxon>Bacteria</taxon>
        <taxon>Bacillati</taxon>
        <taxon>Bacillota</taxon>
        <taxon>Bacilli</taxon>
        <taxon>Bacillales</taxon>
        <taxon>Bacillaceae</taxon>
        <taxon>Oceanobacillus</taxon>
    </lineage>
</organism>
<evidence type="ECO:0000313" key="3">
    <source>
        <dbReference type="Proteomes" id="UP000269301"/>
    </source>
</evidence>
<keyword evidence="1" id="KW-0472">Membrane</keyword>
<dbReference type="InterPro" id="IPR019074">
    <property type="entry name" value="YabQ"/>
</dbReference>
<name>A0A495A1X9_9BACI</name>
<keyword evidence="1" id="KW-1133">Transmembrane helix</keyword>
<dbReference type="OrthoDB" id="1653819at2"/>
<dbReference type="RefSeq" id="WP_121204571.1">
    <property type="nucleotide sequence ID" value="NZ_RBZP01000008.1"/>
</dbReference>
<dbReference type="NCBIfam" id="TIGR02893">
    <property type="entry name" value="spore_yabQ"/>
    <property type="match status" value="1"/>
</dbReference>
<sequence length="200" mass="23731">MTLSVQFLTMITMIGGGFYLGMILDTFRRFTPYWKNNIPLTYVMEICFWLTQTIILFYILFQVNAGEIRFYIFAACLLGFAMYQVFAASSYKRLLEYIIRMIASVYRFCRRVVQALIIKPITWIITTIFAIVLWILTILWTIIQFIAKLLFAPIRWIVTGIYRILPKSFQRFLHQQAGFYSKIKNIVIKWMKYIKGGSDR</sequence>
<comment type="caution">
    <text evidence="2">The sequence shown here is derived from an EMBL/GenBank/DDBJ whole genome shotgun (WGS) entry which is preliminary data.</text>
</comment>
<gene>
    <name evidence="2" type="primary">yabQ</name>
    <name evidence="2" type="ORF">D8M06_11635</name>
</gene>
<keyword evidence="1" id="KW-0812">Transmembrane</keyword>
<dbReference type="Proteomes" id="UP000269301">
    <property type="component" value="Unassembled WGS sequence"/>
</dbReference>
<reference evidence="2 3" key="1">
    <citation type="journal article" date="2016" name="Int. J. Syst. Evol. Microbiol.">
        <title>Oceanobacillus halophilus sp. nov., a novel moderately halophilic bacterium from a hypersaline lake.</title>
        <authorList>
            <person name="Amoozegar M.A."/>
            <person name="Bagheri M."/>
            <person name="Makhdoumi A."/>
            <person name="Nikou M.M."/>
            <person name="Fazeli S.A.S."/>
            <person name="Schumann P."/>
            <person name="Sproer C."/>
            <person name="Sanchez-Porro C."/>
            <person name="Ventosa A."/>
        </authorList>
    </citation>
    <scope>NUCLEOTIDE SEQUENCE [LARGE SCALE GENOMIC DNA]</scope>
    <source>
        <strain evidence="2 3">DSM 23996</strain>
    </source>
</reference>
<feature type="transmembrane region" description="Helical" evidence="1">
    <location>
        <begin position="6"/>
        <end position="27"/>
    </location>
</feature>
<evidence type="ECO:0000256" key="1">
    <source>
        <dbReference type="SAM" id="Phobius"/>
    </source>
</evidence>